<feature type="transmembrane region" description="Helical" evidence="7">
    <location>
        <begin position="160"/>
        <end position="186"/>
    </location>
</feature>
<dbReference type="InterPro" id="IPR051791">
    <property type="entry name" value="Pra-immunoreactive"/>
</dbReference>
<name>A0A7W9KDT0_9PSEU</name>
<dbReference type="AlphaFoldDB" id="A0A7W9KDT0"/>
<feature type="compositionally biased region" description="Low complexity" evidence="6">
    <location>
        <begin position="9"/>
        <end position="27"/>
    </location>
</feature>
<organism evidence="9 10">
    <name type="scientific">Kutzneria kofuensis</name>
    <dbReference type="NCBI Taxonomy" id="103725"/>
    <lineage>
        <taxon>Bacteria</taxon>
        <taxon>Bacillati</taxon>
        <taxon>Actinomycetota</taxon>
        <taxon>Actinomycetes</taxon>
        <taxon>Pseudonocardiales</taxon>
        <taxon>Pseudonocardiaceae</taxon>
        <taxon>Kutzneria</taxon>
    </lineage>
</organism>
<sequence length="273" mass="28979">MTTPPPGFDPQGQQPPYGQQQPYGQQPQTPPPGFSQPGAQPYDPNQQQYGQASPPYGTPQQPYGQQQYGQQPYGGQQQYGQPYGGQPMGAGGGLDYIQLPGVGTVRLASMGQRFLARVVDAIIVGIPFFIIYFLIAAAFASSAASSIQVDPETGQIVGGAGAGFLGGSVTVFLLTPLVFIVLQILYEVSMIATRGATLGKQVAGVKVIREYDGQLPGWGGAFTRWGVMVAPAIVPCLGGLWVLLCELSPFFDNQGRRQGWHDKAAKTIVTATK</sequence>
<protein>
    <submittedName>
        <fullName evidence="9">Putative RDD family membrane protein YckC</fullName>
    </submittedName>
</protein>
<accession>A0A7W9KDT0</accession>
<feature type="compositionally biased region" description="Low complexity" evidence="6">
    <location>
        <begin position="54"/>
        <end position="81"/>
    </location>
</feature>
<proteinExistence type="predicted"/>
<evidence type="ECO:0000256" key="6">
    <source>
        <dbReference type="SAM" id="MobiDB-lite"/>
    </source>
</evidence>
<gene>
    <name evidence="9" type="ORF">BJ998_001907</name>
</gene>
<dbReference type="PANTHER" id="PTHR36115:SF4">
    <property type="entry name" value="MEMBRANE PROTEIN"/>
    <property type="match status" value="1"/>
</dbReference>
<dbReference type="PANTHER" id="PTHR36115">
    <property type="entry name" value="PROLINE-RICH ANTIGEN HOMOLOG-RELATED"/>
    <property type="match status" value="1"/>
</dbReference>
<dbReference type="RefSeq" id="WP_184860337.1">
    <property type="nucleotide sequence ID" value="NZ_BAAAWY010000046.1"/>
</dbReference>
<evidence type="ECO:0000256" key="3">
    <source>
        <dbReference type="ARBA" id="ARBA00022692"/>
    </source>
</evidence>
<evidence type="ECO:0000259" key="8">
    <source>
        <dbReference type="Pfam" id="PF06271"/>
    </source>
</evidence>
<evidence type="ECO:0000313" key="9">
    <source>
        <dbReference type="EMBL" id="MBB5890711.1"/>
    </source>
</evidence>
<keyword evidence="3 7" id="KW-0812">Transmembrane</keyword>
<evidence type="ECO:0000313" key="10">
    <source>
        <dbReference type="Proteomes" id="UP000585638"/>
    </source>
</evidence>
<feature type="region of interest" description="Disordered" evidence="6">
    <location>
        <begin position="1"/>
        <end position="85"/>
    </location>
</feature>
<feature type="transmembrane region" description="Helical" evidence="7">
    <location>
        <begin position="225"/>
        <end position="244"/>
    </location>
</feature>
<dbReference type="EMBL" id="JACHIR010000001">
    <property type="protein sequence ID" value="MBB5890711.1"/>
    <property type="molecule type" value="Genomic_DNA"/>
</dbReference>
<evidence type="ECO:0000256" key="5">
    <source>
        <dbReference type="ARBA" id="ARBA00023136"/>
    </source>
</evidence>
<feature type="domain" description="RDD" evidence="8">
    <location>
        <begin position="107"/>
        <end position="266"/>
    </location>
</feature>
<evidence type="ECO:0000256" key="7">
    <source>
        <dbReference type="SAM" id="Phobius"/>
    </source>
</evidence>
<reference evidence="9 10" key="1">
    <citation type="submission" date="2020-08" db="EMBL/GenBank/DDBJ databases">
        <title>Sequencing the genomes of 1000 actinobacteria strains.</title>
        <authorList>
            <person name="Klenk H.-P."/>
        </authorList>
    </citation>
    <scope>NUCLEOTIDE SEQUENCE [LARGE SCALE GENOMIC DNA]</scope>
    <source>
        <strain evidence="9 10">DSM 43851</strain>
    </source>
</reference>
<feature type="transmembrane region" description="Helical" evidence="7">
    <location>
        <begin position="114"/>
        <end position="140"/>
    </location>
</feature>
<evidence type="ECO:0000256" key="1">
    <source>
        <dbReference type="ARBA" id="ARBA00004651"/>
    </source>
</evidence>
<dbReference type="Proteomes" id="UP000585638">
    <property type="component" value="Unassembled WGS sequence"/>
</dbReference>
<keyword evidence="5 7" id="KW-0472">Membrane</keyword>
<keyword evidence="4 7" id="KW-1133">Transmembrane helix</keyword>
<dbReference type="InterPro" id="IPR010432">
    <property type="entry name" value="RDD"/>
</dbReference>
<dbReference type="GO" id="GO:0005886">
    <property type="term" value="C:plasma membrane"/>
    <property type="evidence" value="ECO:0007669"/>
    <property type="project" value="UniProtKB-SubCell"/>
</dbReference>
<dbReference type="Pfam" id="PF06271">
    <property type="entry name" value="RDD"/>
    <property type="match status" value="1"/>
</dbReference>
<comment type="subcellular location">
    <subcellularLocation>
        <location evidence="1">Cell membrane</location>
        <topology evidence="1">Multi-pass membrane protein</topology>
    </subcellularLocation>
</comment>
<evidence type="ECO:0000256" key="2">
    <source>
        <dbReference type="ARBA" id="ARBA00022475"/>
    </source>
</evidence>
<keyword evidence="10" id="KW-1185">Reference proteome</keyword>
<comment type="caution">
    <text evidence="9">The sequence shown here is derived from an EMBL/GenBank/DDBJ whole genome shotgun (WGS) entry which is preliminary data.</text>
</comment>
<evidence type="ECO:0000256" key="4">
    <source>
        <dbReference type="ARBA" id="ARBA00022989"/>
    </source>
</evidence>
<keyword evidence="2" id="KW-1003">Cell membrane</keyword>